<dbReference type="SUPFAM" id="SSF53098">
    <property type="entry name" value="Ribonuclease H-like"/>
    <property type="match status" value="1"/>
</dbReference>
<dbReference type="Proteomes" id="UP000478052">
    <property type="component" value="Unassembled WGS sequence"/>
</dbReference>
<proteinExistence type="predicted"/>
<keyword evidence="1" id="KW-0472">Membrane</keyword>
<reference evidence="2 3" key="1">
    <citation type="submission" date="2019-08" db="EMBL/GenBank/DDBJ databases">
        <title>Whole genome of Aphis craccivora.</title>
        <authorList>
            <person name="Voronova N.V."/>
            <person name="Shulinski R.S."/>
            <person name="Bandarenka Y.V."/>
            <person name="Zhorov D.G."/>
            <person name="Warner D."/>
        </authorList>
    </citation>
    <scope>NUCLEOTIDE SEQUENCE [LARGE SCALE GENOMIC DNA]</scope>
    <source>
        <strain evidence="2">180601</strain>
        <tissue evidence="2">Whole Body</tissue>
    </source>
</reference>
<accession>A0A6G0VUN5</accession>
<dbReference type="EMBL" id="VUJU01012624">
    <property type="protein sequence ID" value="KAF0707230.1"/>
    <property type="molecule type" value="Genomic_DNA"/>
</dbReference>
<feature type="transmembrane region" description="Helical" evidence="1">
    <location>
        <begin position="18"/>
        <end position="39"/>
    </location>
</feature>
<feature type="non-terminal residue" evidence="2">
    <location>
        <position position="1"/>
    </location>
</feature>
<organism evidence="2 3">
    <name type="scientific">Aphis craccivora</name>
    <name type="common">Cowpea aphid</name>
    <dbReference type="NCBI Taxonomy" id="307492"/>
    <lineage>
        <taxon>Eukaryota</taxon>
        <taxon>Metazoa</taxon>
        <taxon>Ecdysozoa</taxon>
        <taxon>Arthropoda</taxon>
        <taxon>Hexapoda</taxon>
        <taxon>Insecta</taxon>
        <taxon>Pterygota</taxon>
        <taxon>Neoptera</taxon>
        <taxon>Paraneoptera</taxon>
        <taxon>Hemiptera</taxon>
        <taxon>Sternorrhyncha</taxon>
        <taxon>Aphidomorpha</taxon>
        <taxon>Aphidoidea</taxon>
        <taxon>Aphididae</taxon>
        <taxon>Aphidini</taxon>
        <taxon>Aphis</taxon>
        <taxon>Aphis</taxon>
    </lineage>
</organism>
<dbReference type="InterPro" id="IPR012337">
    <property type="entry name" value="RNaseH-like_sf"/>
</dbReference>
<keyword evidence="1" id="KW-1133">Transmembrane helix</keyword>
<dbReference type="PANTHER" id="PTHR47501:SF5">
    <property type="entry name" value="HAT C-TERMINAL DIMERISATION DOMAIN-CONTAINING PROTEIN"/>
    <property type="match status" value="1"/>
</dbReference>
<keyword evidence="1" id="KW-0812">Transmembrane</keyword>
<protein>
    <submittedName>
        <fullName evidence="2">Dimer Tnp hAT domain-containing protein</fullName>
    </submittedName>
</protein>
<evidence type="ECO:0000256" key="1">
    <source>
        <dbReference type="SAM" id="Phobius"/>
    </source>
</evidence>
<dbReference type="OrthoDB" id="7554903at2759"/>
<name>A0A6G0VUN5_APHCR</name>
<sequence length="381" mass="42947">SVASAVVIQQTKQKVSLLLFQVFIYTVCLSCVTIMKRFLTSSVNYPNKKNVNISSSNATVVPNNEIIDDPTSATTPTTTDIKIDQKKNTTDILFSNHYLFDGQFYKVLQVDEKRLTAQCQTCSKTIQGQINSTGNFLSHIKVTVKTMRPGHMPPKPPTAWLWRKETKKSNITISDSTDSNVSDMTSSTSSNRQSQIQLQLCQSKKISKNKITDLVFDYIVQEMRPLATCQKPSFRRLIMSLAGITNSALLPNTKVISKELHLRYSSYVTMLTDLISKQTYICTTADIWSCNNKSYLGMTCHFLDENTFIRHSYILGCRRIKGSHTYINIAQVFSTITQTFQINNSKISHTVTDNATNFGKAFRIFSIPTIENNNQDSTTNS</sequence>
<feature type="non-terminal residue" evidence="2">
    <location>
        <position position="381"/>
    </location>
</feature>
<comment type="caution">
    <text evidence="2">The sequence shown here is derived from an EMBL/GenBank/DDBJ whole genome shotgun (WGS) entry which is preliminary data.</text>
</comment>
<evidence type="ECO:0000313" key="3">
    <source>
        <dbReference type="Proteomes" id="UP000478052"/>
    </source>
</evidence>
<evidence type="ECO:0000313" key="2">
    <source>
        <dbReference type="EMBL" id="KAF0707230.1"/>
    </source>
</evidence>
<dbReference type="AlphaFoldDB" id="A0A6G0VUN5"/>
<gene>
    <name evidence="2" type="ORF">FWK35_00034465</name>
</gene>
<dbReference type="PANTHER" id="PTHR47501">
    <property type="entry name" value="TRANSPOSASE-RELATED"/>
    <property type="match status" value="1"/>
</dbReference>
<keyword evidence="3" id="KW-1185">Reference proteome</keyword>